<keyword evidence="3 5" id="KW-0378">Hydrolase</keyword>
<dbReference type="InterPro" id="IPR019826">
    <property type="entry name" value="Carboxylesterase_B_AS"/>
</dbReference>
<dbReference type="InterPro" id="IPR050654">
    <property type="entry name" value="AChE-related_enzymes"/>
</dbReference>
<evidence type="ECO:0000259" key="6">
    <source>
        <dbReference type="Pfam" id="PF00135"/>
    </source>
</evidence>
<protein>
    <recommendedName>
        <fullName evidence="5">Carboxylic ester hydrolase</fullName>
        <ecNumber evidence="5">3.1.1.-</ecNumber>
    </recommendedName>
</protein>
<dbReference type="GeneID" id="100372195"/>
<gene>
    <name evidence="8" type="primary">LOC100372195</name>
</gene>
<dbReference type="PANTHER" id="PTHR43918:SF12">
    <property type="entry name" value="ACETYLCHOLINESTERASE 1"/>
    <property type="match status" value="1"/>
</dbReference>
<evidence type="ECO:0000256" key="4">
    <source>
        <dbReference type="ARBA" id="ARBA00023157"/>
    </source>
</evidence>
<dbReference type="InterPro" id="IPR019819">
    <property type="entry name" value="Carboxylesterase_B_CS"/>
</dbReference>
<evidence type="ECO:0000256" key="1">
    <source>
        <dbReference type="ARBA" id="ARBA00005964"/>
    </source>
</evidence>
<dbReference type="RefSeq" id="XP_002741758.1">
    <property type="nucleotide sequence ID" value="XM_002741712.1"/>
</dbReference>
<evidence type="ECO:0000313" key="7">
    <source>
        <dbReference type="Proteomes" id="UP000694865"/>
    </source>
</evidence>
<dbReference type="EC" id="3.1.1.-" evidence="5"/>
<dbReference type="SUPFAM" id="SSF53474">
    <property type="entry name" value="alpha/beta-Hydrolases"/>
    <property type="match status" value="1"/>
</dbReference>
<sequence length="611" mass="69417">MTRKYIIFDENAPTIPNTDHHPKTPNCEFWMHVARDQTNGQLGPIIRINHGQLEGKRTEILGKMVDHFLGIPFAEPPVGDMRFRPPTPLVSGWDSTRDATKFGEGCWQMDDLMFGDEFRGSNMWNANVPVSEDCLFLNVWTPYPRPLRTAVMVWIYGGAFVSGTASLDVYNGQALAAMENVVVVSMNYRVGALGFLSLMDPEIPGNMGFMDQALSLQWVRDNIEAFGGDPYQVTIFGESAGGVSVGMHLMSPMSQHLFQRAILQSGTPLSPWATLTEIEAIDRAKEFANNLGCQYDEDQFSASELTACFLQKDAEEIYNAQWVGNSLIGMPFMTVVDGVFLTQTPQNLMKDGLFKNVPILLGSNKDEGTWFLPYHFYDLFSLDDPAPLDKTTFQRIIKELYISAKALTRKSIAFEYTDWYDPDNADHVLKNIANMLGDSEITCPTVEFAKLYAGNDIPVFLYHFTHRSTNNPWPEWYGCLHGDEIAYVFGLPRTTEDEYHWKEEVLSRRIMKHWTNFAKTGDPNKEMVDDEVATIWPPYTLEDQEYILLNVDTNFVPEARSRLRGPYCEFWKEMVPSIQTLPDIPTCSAWSLHFSFIVSQVSFTLTLILSR</sequence>
<name>A0ABM0H0Z2_SACKO</name>
<reference evidence="8" key="1">
    <citation type="submission" date="2025-08" db="UniProtKB">
        <authorList>
            <consortium name="RefSeq"/>
        </authorList>
    </citation>
    <scope>IDENTIFICATION</scope>
    <source>
        <tissue evidence="8">Testes</tissue>
    </source>
</reference>
<dbReference type="Pfam" id="PF00135">
    <property type="entry name" value="COesterase"/>
    <property type="match status" value="1"/>
</dbReference>
<keyword evidence="7" id="KW-1185">Reference proteome</keyword>
<evidence type="ECO:0000256" key="2">
    <source>
        <dbReference type="ARBA" id="ARBA00022487"/>
    </source>
</evidence>
<evidence type="ECO:0000256" key="3">
    <source>
        <dbReference type="ARBA" id="ARBA00022801"/>
    </source>
</evidence>
<organism evidence="7 8">
    <name type="scientific">Saccoglossus kowalevskii</name>
    <name type="common">Acorn worm</name>
    <dbReference type="NCBI Taxonomy" id="10224"/>
    <lineage>
        <taxon>Eukaryota</taxon>
        <taxon>Metazoa</taxon>
        <taxon>Hemichordata</taxon>
        <taxon>Enteropneusta</taxon>
        <taxon>Harrimaniidae</taxon>
        <taxon>Saccoglossus</taxon>
    </lineage>
</organism>
<dbReference type="PANTHER" id="PTHR43918">
    <property type="entry name" value="ACETYLCHOLINESTERASE"/>
    <property type="match status" value="1"/>
</dbReference>
<keyword evidence="4" id="KW-1015">Disulfide bond</keyword>
<keyword evidence="2" id="KW-0719">Serine esterase</keyword>
<dbReference type="InterPro" id="IPR029058">
    <property type="entry name" value="AB_hydrolase_fold"/>
</dbReference>
<evidence type="ECO:0000256" key="5">
    <source>
        <dbReference type="RuleBase" id="RU361235"/>
    </source>
</evidence>
<evidence type="ECO:0000313" key="8">
    <source>
        <dbReference type="RefSeq" id="XP_002741758.1"/>
    </source>
</evidence>
<dbReference type="CDD" id="cd00312">
    <property type="entry name" value="Esterase_lipase"/>
    <property type="match status" value="1"/>
</dbReference>
<dbReference type="Gene3D" id="3.40.50.1820">
    <property type="entry name" value="alpha/beta hydrolase"/>
    <property type="match status" value="1"/>
</dbReference>
<dbReference type="InterPro" id="IPR000997">
    <property type="entry name" value="Cholinesterase"/>
</dbReference>
<dbReference type="PROSITE" id="PS00941">
    <property type="entry name" value="CARBOXYLESTERASE_B_2"/>
    <property type="match status" value="1"/>
</dbReference>
<proteinExistence type="inferred from homology"/>
<dbReference type="PROSITE" id="PS00122">
    <property type="entry name" value="CARBOXYLESTERASE_B_1"/>
    <property type="match status" value="1"/>
</dbReference>
<dbReference type="Proteomes" id="UP000694865">
    <property type="component" value="Unplaced"/>
</dbReference>
<dbReference type="InterPro" id="IPR002018">
    <property type="entry name" value="CarbesteraseB"/>
</dbReference>
<feature type="domain" description="Carboxylesterase type B" evidence="6">
    <location>
        <begin position="44"/>
        <end position="571"/>
    </location>
</feature>
<accession>A0ABM0H0Z2</accession>
<dbReference type="PRINTS" id="PR00878">
    <property type="entry name" value="CHOLNESTRASE"/>
</dbReference>
<comment type="similarity">
    <text evidence="1 5">Belongs to the type-B carboxylesterase/lipase family.</text>
</comment>